<organism evidence="3 4">
    <name type="scientific">Solea senegalensis</name>
    <name type="common">Senegalese sole</name>
    <dbReference type="NCBI Taxonomy" id="28829"/>
    <lineage>
        <taxon>Eukaryota</taxon>
        <taxon>Metazoa</taxon>
        <taxon>Chordata</taxon>
        <taxon>Craniata</taxon>
        <taxon>Vertebrata</taxon>
        <taxon>Euteleostomi</taxon>
        <taxon>Actinopterygii</taxon>
        <taxon>Neopterygii</taxon>
        <taxon>Teleostei</taxon>
        <taxon>Neoteleostei</taxon>
        <taxon>Acanthomorphata</taxon>
        <taxon>Carangaria</taxon>
        <taxon>Pleuronectiformes</taxon>
        <taxon>Pleuronectoidei</taxon>
        <taxon>Soleidae</taxon>
        <taxon>Solea</taxon>
    </lineage>
</organism>
<dbReference type="AlphaFoldDB" id="A0AAV6PQV3"/>
<comment type="caution">
    <text evidence="3">The sequence shown here is derived from an EMBL/GenBank/DDBJ whole genome shotgun (WGS) entry which is preliminary data.</text>
</comment>
<dbReference type="PANTHER" id="PTHR23037">
    <property type="entry name" value="CYTOKINE RECEPTOR"/>
    <property type="match status" value="1"/>
</dbReference>
<sequence>MSGWRQGRHQVVVKDKCSTPTPSVKAVGLRPLPKTIKPQFHLIHCLTHQQHQSSPQECDPRFHGDMKCLQLLMVCWCSSVLTVSCCITVDGYSCVSAYWDTVSCVVNITGDPDTEQSNSSYSLKFTENWSNVTYTCPLTAETHSHSCVCKVNNDEIMADYFNFKIRVCDDAGCQSLNEAFNPTQNIQLTAPREVNVTQTPEAFNITWKSGYEDHLYLAEFLVYEVLLFKPHSSGKLFSFTGKFGSIPRSRPEAPATYCTKVRSKTFESHYVLYHGTWSQWSRPTCWENDMQEAFSEQEHLLVTLTKLLGPMCVVMGVVLCVFYSPTARMKIKTLSHTPSPAPFFQPLYQQHDGNLQEWLGPQGKFALTYSTDEILISDVLNVVHKPITKDAEENQDLYNLAVTPLTFSQCHTSYVAAPGGPQPPPVTVLCPADTPYTQLPCSVWGFGSEDVQEKPSPPEDFLDTSHEDSGCSCKDMTPSPECSLPNSPVDASPPPCFCTDYCLLNKTAGGLVPVLVK</sequence>
<keyword evidence="2" id="KW-0812">Transmembrane</keyword>
<evidence type="ECO:0000256" key="2">
    <source>
        <dbReference type="SAM" id="Phobius"/>
    </source>
</evidence>
<keyword evidence="2" id="KW-1133">Transmembrane helix</keyword>
<dbReference type="Proteomes" id="UP000693946">
    <property type="component" value="Linkage Group LG9"/>
</dbReference>
<proteinExistence type="predicted"/>
<keyword evidence="4" id="KW-1185">Reference proteome</keyword>
<evidence type="ECO:0000313" key="3">
    <source>
        <dbReference type="EMBL" id="KAG7474750.1"/>
    </source>
</evidence>
<gene>
    <name evidence="3" type="ORF">JOB18_016153</name>
</gene>
<dbReference type="EMBL" id="JAGKHQ010000021">
    <property type="protein sequence ID" value="KAG7474750.1"/>
    <property type="molecule type" value="Genomic_DNA"/>
</dbReference>
<protein>
    <submittedName>
        <fullName evidence="3">Interleukin-21 receptor-like</fullName>
    </submittedName>
</protein>
<dbReference type="GO" id="GO:0009897">
    <property type="term" value="C:external side of plasma membrane"/>
    <property type="evidence" value="ECO:0007669"/>
    <property type="project" value="TreeGrafter"/>
</dbReference>
<reference evidence="3 4" key="1">
    <citation type="journal article" date="2021" name="Sci. Rep.">
        <title>Chromosome anchoring in Senegalese sole (Solea senegalensis) reveals sex-associated markers and genome rearrangements in flatfish.</title>
        <authorList>
            <person name="Guerrero-Cozar I."/>
            <person name="Gomez-Garrido J."/>
            <person name="Berbel C."/>
            <person name="Martinez-Blanch J.F."/>
            <person name="Alioto T."/>
            <person name="Claros M.G."/>
            <person name="Gagnaire P.A."/>
            <person name="Manchado M."/>
        </authorList>
    </citation>
    <scope>NUCLEOTIDE SEQUENCE [LARGE SCALE GENOMIC DNA]</scope>
    <source>
        <strain evidence="3">Sse05_10M</strain>
    </source>
</reference>
<keyword evidence="2" id="KW-0472">Membrane</keyword>
<accession>A0AAV6PQV3</accession>
<dbReference type="PANTHER" id="PTHR23037:SF35">
    <property type="entry name" value="FIBRONECTIN TYPE-III DOMAIN-CONTAINING PROTEIN"/>
    <property type="match status" value="1"/>
</dbReference>
<feature type="transmembrane region" description="Helical" evidence="2">
    <location>
        <begin position="300"/>
        <end position="323"/>
    </location>
</feature>
<keyword evidence="1" id="KW-1015">Disulfide bond</keyword>
<evidence type="ECO:0000313" key="4">
    <source>
        <dbReference type="Proteomes" id="UP000693946"/>
    </source>
</evidence>
<name>A0AAV6PQV3_SOLSE</name>
<keyword evidence="3" id="KW-0675">Receptor</keyword>
<evidence type="ECO:0000256" key="1">
    <source>
        <dbReference type="ARBA" id="ARBA00023157"/>
    </source>
</evidence>
<dbReference type="GO" id="GO:0004896">
    <property type="term" value="F:cytokine receptor activity"/>
    <property type="evidence" value="ECO:0007669"/>
    <property type="project" value="TreeGrafter"/>
</dbReference>